<name>A0A8D9B4A0_9HEMI</name>
<dbReference type="EMBL" id="HBUF01602065">
    <property type="protein sequence ID" value="CAG6776384.1"/>
    <property type="molecule type" value="Transcribed_RNA"/>
</dbReference>
<dbReference type="EMBL" id="HBUF01602066">
    <property type="protein sequence ID" value="CAG6776387.1"/>
    <property type="molecule type" value="Transcribed_RNA"/>
</dbReference>
<accession>A0A8D9B4A0</accession>
<evidence type="ECO:0000313" key="1">
    <source>
        <dbReference type="EMBL" id="CAG6776387.1"/>
    </source>
</evidence>
<sequence length="111" mass="12504">MDQGGRGRTCGHSRLGMSHDGCYTIESCLATTFTHVRPSPSPSPVQQHSRHLRCTSRRRGRFELLPFGPAPSHYMTLSPCLGPIPTLRTPHFLIKLCDFTVLTQVLWLKFI</sequence>
<dbReference type="EMBL" id="HBUF01602062">
    <property type="protein sequence ID" value="CAG6776375.1"/>
    <property type="molecule type" value="Transcribed_RNA"/>
</dbReference>
<dbReference type="EMBL" id="HBUF01602063">
    <property type="protein sequence ID" value="CAG6776378.1"/>
    <property type="molecule type" value="Transcribed_RNA"/>
</dbReference>
<dbReference type="EMBL" id="HBUF01602061">
    <property type="protein sequence ID" value="CAG6776372.1"/>
    <property type="molecule type" value="Transcribed_RNA"/>
</dbReference>
<proteinExistence type="predicted"/>
<protein>
    <submittedName>
        <fullName evidence="1">Uncharacterized protein</fullName>
    </submittedName>
</protein>
<reference evidence="1" key="1">
    <citation type="submission" date="2021-05" db="EMBL/GenBank/DDBJ databases">
        <authorList>
            <person name="Alioto T."/>
            <person name="Alioto T."/>
            <person name="Gomez Garrido J."/>
        </authorList>
    </citation>
    <scope>NUCLEOTIDE SEQUENCE</scope>
</reference>
<organism evidence="1">
    <name type="scientific">Cacopsylla melanoneura</name>
    <dbReference type="NCBI Taxonomy" id="428564"/>
    <lineage>
        <taxon>Eukaryota</taxon>
        <taxon>Metazoa</taxon>
        <taxon>Ecdysozoa</taxon>
        <taxon>Arthropoda</taxon>
        <taxon>Hexapoda</taxon>
        <taxon>Insecta</taxon>
        <taxon>Pterygota</taxon>
        <taxon>Neoptera</taxon>
        <taxon>Paraneoptera</taxon>
        <taxon>Hemiptera</taxon>
        <taxon>Sternorrhyncha</taxon>
        <taxon>Psylloidea</taxon>
        <taxon>Psyllidae</taxon>
        <taxon>Psyllinae</taxon>
        <taxon>Cacopsylla</taxon>
    </lineage>
</organism>
<dbReference type="AlphaFoldDB" id="A0A8D9B4A0"/>